<keyword evidence="2" id="KW-1185">Reference proteome</keyword>
<reference evidence="2" key="1">
    <citation type="journal article" date="2022" name="Mol. Ecol. Resour.">
        <title>The genomes of chicory, endive, great burdock and yacon provide insights into Asteraceae palaeo-polyploidization history and plant inulin production.</title>
        <authorList>
            <person name="Fan W."/>
            <person name="Wang S."/>
            <person name="Wang H."/>
            <person name="Wang A."/>
            <person name="Jiang F."/>
            <person name="Liu H."/>
            <person name="Zhao H."/>
            <person name="Xu D."/>
            <person name="Zhang Y."/>
        </authorList>
    </citation>
    <scope>NUCLEOTIDE SEQUENCE [LARGE SCALE GENOMIC DNA]</scope>
    <source>
        <strain evidence="2">cv. Yunnan</strain>
    </source>
</reference>
<protein>
    <submittedName>
        <fullName evidence="1">Uncharacterized protein</fullName>
    </submittedName>
</protein>
<evidence type="ECO:0000313" key="1">
    <source>
        <dbReference type="EMBL" id="KAI3688043.1"/>
    </source>
</evidence>
<organism evidence="1 2">
    <name type="scientific">Smallanthus sonchifolius</name>
    <dbReference type="NCBI Taxonomy" id="185202"/>
    <lineage>
        <taxon>Eukaryota</taxon>
        <taxon>Viridiplantae</taxon>
        <taxon>Streptophyta</taxon>
        <taxon>Embryophyta</taxon>
        <taxon>Tracheophyta</taxon>
        <taxon>Spermatophyta</taxon>
        <taxon>Magnoliopsida</taxon>
        <taxon>eudicotyledons</taxon>
        <taxon>Gunneridae</taxon>
        <taxon>Pentapetalae</taxon>
        <taxon>asterids</taxon>
        <taxon>campanulids</taxon>
        <taxon>Asterales</taxon>
        <taxon>Asteraceae</taxon>
        <taxon>Asteroideae</taxon>
        <taxon>Heliantheae alliance</taxon>
        <taxon>Millerieae</taxon>
        <taxon>Smallanthus</taxon>
    </lineage>
</organism>
<proteinExistence type="predicted"/>
<name>A0ACB8YRY4_9ASTR</name>
<dbReference type="Proteomes" id="UP001056120">
    <property type="component" value="Linkage Group LG27"/>
</dbReference>
<reference evidence="1 2" key="2">
    <citation type="journal article" date="2022" name="Mol. Ecol. Resour.">
        <title>The genomes of chicory, endive, great burdock and yacon provide insights into Asteraceae paleo-polyploidization history and plant inulin production.</title>
        <authorList>
            <person name="Fan W."/>
            <person name="Wang S."/>
            <person name="Wang H."/>
            <person name="Wang A."/>
            <person name="Jiang F."/>
            <person name="Liu H."/>
            <person name="Zhao H."/>
            <person name="Xu D."/>
            <person name="Zhang Y."/>
        </authorList>
    </citation>
    <scope>NUCLEOTIDE SEQUENCE [LARGE SCALE GENOMIC DNA]</scope>
    <source>
        <strain evidence="2">cv. Yunnan</strain>
        <tissue evidence="1">Leaves</tissue>
    </source>
</reference>
<accession>A0ACB8YRY4</accession>
<evidence type="ECO:0000313" key="2">
    <source>
        <dbReference type="Proteomes" id="UP001056120"/>
    </source>
</evidence>
<gene>
    <name evidence="1" type="ORF">L1987_81749</name>
</gene>
<comment type="caution">
    <text evidence="1">The sequence shown here is derived from an EMBL/GenBank/DDBJ whole genome shotgun (WGS) entry which is preliminary data.</text>
</comment>
<dbReference type="EMBL" id="CM042044">
    <property type="protein sequence ID" value="KAI3688043.1"/>
    <property type="molecule type" value="Genomic_DNA"/>
</dbReference>
<sequence>MSPILRASRINEKGGRSEEALEASKPHIPTAFFLFIITHTHAYILITSFFFNKFQSFFNSSHRFQTPNSFLQNPINNPTSFFNFTKATLQ</sequence>